<dbReference type="PANTHER" id="PTHR35869:SF1">
    <property type="entry name" value="OUTER-MEMBRANE LIPOPROTEIN CARRIER PROTEIN"/>
    <property type="match status" value="1"/>
</dbReference>
<evidence type="ECO:0000313" key="3">
    <source>
        <dbReference type="Proteomes" id="UP000009134"/>
    </source>
</evidence>
<dbReference type="Pfam" id="PF03548">
    <property type="entry name" value="LolA"/>
    <property type="match status" value="1"/>
</dbReference>
<organism evidence="2 3">
    <name type="scientific">Novosphingobium aromaticivorans (strain ATCC 700278 / DSM 12444 / CCUG 56034 / CIP 105152 / NBRC 16084 / F199)</name>
    <dbReference type="NCBI Taxonomy" id="279238"/>
    <lineage>
        <taxon>Bacteria</taxon>
        <taxon>Pseudomonadati</taxon>
        <taxon>Pseudomonadota</taxon>
        <taxon>Alphaproteobacteria</taxon>
        <taxon>Sphingomonadales</taxon>
        <taxon>Sphingomonadaceae</taxon>
        <taxon>Novosphingobium</taxon>
    </lineage>
</organism>
<proteinExistence type="predicted"/>
<dbReference type="InterPro" id="IPR029046">
    <property type="entry name" value="LolA/LolB/LppX"/>
</dbReference>
<keyword evidence="3" id="KW-1185">Reference proteome</keyword>
<protein>
    <submittedName>
        <fullName evidence="2">Outer membrane lipoprotein carrier protein LolA</fullName>
    </submittedName>
</protein>
<gene>
    <name evidence="2" type="ordered locus">Saro_3189</name>
</gene>
<evidence type="ECO:0000313" key="2">
    <source>
        <dbReference type="EMBL" id="ABD27624.1"/>
    </source>
</evidence>
<dbReference type="CDD" id="cd16325">
    <property type="entry name" value="LolA"/>
    <property type="match status" value="1"/>
</dbReference>
<dbReference type="HOGENOM" id="CLU_055272_4_0_5"/>
<reference evidence="3" key="1">
    <citation type="submission" date="2006-01" db="EMBL/GenBank/DDBJ databases">
        <title>Complete sequence of Novosphingobium aromaticivorans DSM 12444.</title>
        <authorList>
            <consortium name="US DOE Joint Genome Institute"/>
            <person name="Copeland A."/>
            <person name="Lucas S."/>
            <person name="Lapidus A."/>
            <person name="Barry K."/>
            <person name="Detter J.C."/>
            <person name="Glavina T."/>
            <person name="Hammon N."/>
            <person name="Israni S."/>
            <person name="Pitluck S."/>
            <person name="Chain P."/>
            <person name="Malfatti S."/>
            <person name="Shin M."/>
            <person name="Vergez L."/>
            <person name="Schmutz J."/>
            <person name="Larimer F."/>
            <person name="Land M."/>
            <person name="Kyrpides N."/>
            <person name="Ivanova N."/>
            <person name="Fredrickson J."/>
            <person name="Balkwill D."/>
            <person name="Romine M.F."/>
            <person name="Richardson P."/>
        </authorList>
    </citation>
    <scope>NUCLEOTIDE SEQUENCE [LARGE SCALE GENOMIC DNA]</scope>
    <source>
        <strain evidence="3">ATCC 700278 / DSM 12444 / CCUG 56034 / CIP 105152 / NBRC 16084 / F199</strain>
    </source>
</reference>
<accession>Q2G3E9</accession>
<dbReference type="Proteomes" id="UP000009134">
    <property type="component" value="Chromosome"/>
</dbReference>
<name>Q2G3E9_NOVAD</name>
<dbReference type="InterPro" id="IPR004564">
    <property type="entry name" value="OM_lipoprot_carrier_LolA-like"/>
</dbReference>
<sequence length="228" mass="24751">MNKMIQSIRMTAKPLGLKGPVAALSLALGTTGAVIAPLAPLAAQASPSSDVDRAVTALRSVSTLRANFVQTDRSGQSVSGVLTLKRPGKIRFQYQKGVPLLIVGDGKALTMIDYEVRQVQRWPIRNSPLGALLDPSKDVARFAKQLPTNDRDVVSLQVRDPKHPEYGTITMIFVRNGAAPGGLQLDSWVALDSQNKRTTVRLSGHQYGVAVDDKTFRWTDPRRTAPGR</sequence>
<keyword evidence="2" id="KW-0449">Lipoprotein</keyword>
<dbReference type="EMBL" id="CP000248">
    <property type="protein sequence ID" value="ABD27624.1"/>
    <property type="molecule type" value="Genomic_DNA"/>
</dbReference>
<dbReference type="Gene3D" id="2.50.20.10">
    <property type="entry name" value="Lipoprotein localisation LolA/LolB/LppX"/>
    <property type="match status" value="1"/>
</dbReference>
<dbReference type="AlphaFoldDB" id="Q2G3E9"/>
<dbReference type="SUPFAM" id="SSF89392">
    <property type="entry name" value="Prokaryotic lipoproteins and lipoprotein localization factors"/>
    <property type="match status" value="1"/>
</dbReference>
<keyword evidence="1" id="KW-0732">Signal</keyword>
<dbReference type="STRING" id="279238.Saro_3189"/>
<dbReference type="eggNOG" id="COG2834">
    <property type="taxonomic scope" value="Bacteria"/>
</dbReference>
<evidence type="ECO:0000256" key="1">
    <source>
        <dbReference type="ARBA" id="ARBA00022729"/>
    </source>
</evidence>
<dbReference type="PANTHER" id="PTHR35869">
    <property type="entry name" value="OUTER-MEMBRANE LIPOPROTEIN CARRIER PROTEIN"/>
    <property type="match status" value="1"/>
</dbReference>
<dbReference type="KEGG" id="nar:Saro_3189"/>